<dbReference type="AlphaFoldDB" id="A0A0S3R201"/>
<name>A0A0S3R201_PHAAN</name>
<evidence type="ECO:0000256" key="1">
    <source>
        <dbReference type="SAM" id="Phobius"/>
    </source>
</evidence>
<proteinExistence type="predicted"/>
<gene>
    <name evidence="2" type="primary">Vigan.01G225200</name>
    <name evidence="2" type="ORF">VIGAN_01225200</name>
</gene>
<evidence type="ECO:0000313" key="3">
    <source>
        <dbReference type="Proteomes" id="UP000291084"/>
    </source>
</evidence>
<accession>A0A0S3R201</accession>
<keyword evidence="1" id="KW-0472">Membrane</keyword>
<keyword evidence="1" id="KW-0812">Transmembrane</keyword>
<protein>
    <submittedName>
        <fullName evidence="2">Uncharacterized protein</fullName>
    </submittedName>
</protein>
<evidence type="ECO:0000313" key="2">
    <source>
        <dbReference type="EMBL" id="BAT74558.1"/>
    </source>
</evidence>
<keyword evidence="3" id="KW-1185">Reference proteome</keyword>
<feature type="transmembrane region" description="Helical" evidence="1">
    <location>
        <begin position="22"/>
        <end position="41"/>
    </location>
</feature>
<organism evidence="2 3">
    <name type="scientific">Vigna angularis var. angularis</name>
    <dbReference type="NCBI Taxonomy" id="157739"/>
    <lineage>
        <taxon>Eukaryota</taxon>
        <taxon>Viridiplantae</taxon>
        <taxon>Streptophyta</taxon>
        <taxon>Embryophyta</taxon>
        <taxon>Tracheophyta</taxon>
        <taxon>Spermatophyta</taxon>
        <taxon>Magnoliopsida</taxon>
        <taxon>eudicotyledons</taxon>
        <taxon>Gunneridae</taxon>
        <taxon>Pentapetalae</taxon>
        <taxon>rosids</taxon>
        <taxon>fabids</taxon>
        <taxon>Fabales</taxon>
        <taxon>Fabaceae</taxon>
        <taxon>Papilionoideae</taxon>
        <taxon>50 kb inversion clade</taxon>
        <taxon>NPAAA clade</taxon>
        <taxon>indigoferoid/millettioid clade</taxon>
        <taxon>Phaseoleae</taxon>
        <taxon>Vigna</taxon>
    </lineage>
</organism>
<reference evidence="2 3" key="1">
    <citation type="journal article" date="2015" name="Sci. Rep.">
        <title>The power of single molecule real-time sequencing technology in the de novo assembly of a eukaryotic genome.</title>
        <authorList>
            <person name="Sakai H."/>
            <person name="Naito K."/>
            <person name="Ogiso-Tanaka E."/>
            <person name="Takahashi Y."/>
            <person name="Iseki K."/>
            <person name="Muto C."/>
            <person name="Satou K."/>
            <person name="Teruya K."/>
            <person name="Shiroma A."/>
            <person name="Shimoji M."/>
            <person name="Hirano T."/>
            <person name="Itoh T."/>
            <person name="Kaga A."/>
            <person name="Tomooka N."/>
        </authorList>
    </citation>
    <scope>NUCLEOTIDE SEQUENCE [LARGE SCALE GENOMIC DNA]</scope>
    <source>
        <strain evidence="3">cv. Shumari</strain>
    </source>
</reference>
<dbReference type="Proteomes" id="UP000291084">
    <property type="component" value="Chromosome 1"/>
</dbReference>
<sequence length="81" mass="9482">MNSFLLKCLEELPESLVNTEKAKFMIMLLFTIIFLIAKFFLHLRFSELLWLVLGRVQHKTTCFCCVLANSHTLYFFLSAGF</sequence>
<keyword evidence="1" id="KW-1133">Transmembrane helix</keyword>
<dbReference type="EMBL" id="AP015034">
    <property type="protein sequence ID" value="BAT74558.1"/>
    <property type="molecule type" value="Genomic_DNA"/>
</dbReference>